<feature type="repeat" description="TPR" evidence="1">
    <location>
        <begin position="21"/>
        <end position="54"/>
    </location>
</feature>
<dbReference type="PROSITE" id="PS50005">
    <property type="entry name" value="TPR"/>
    <property type="match status" value="1"/>
</dbReference>
<accession>A0ABS4GVX8</accession>
<dbReference type="Proteomes" id="UP001519343">
    <property type="component" value="Unassembled WGS sequence"/>
</dbReference>
<evidence type="ECO:0000256" key="2">
    <source>
        <dbReference type="SAM" id="MobiDB-lite"/>
    </source>
</evidence>
<organism evidence="3 4">
    <name type="scientific">Ammoniphilus resinae</name>
    <dbReference type="NCBI Taxonomy" id="861532"/>
    <lineage>
        <taxon>Bacteria</taxon>
        <taxon>Bacillati</taxon>
        <taxon>Bacillota</taxon>
        <taxon>Bacilli</taxon>
        <taxon>Bacillales</taxon>
        <taxon>Paenibacillaceae</taxon>
        <taxon>Aneurinibacillus group</taxon>
        <taxon>Ammoniphilus</taxon>
    </lineage>
</organism>
<dbReference type="EMBL" id="JAGGKT010000021">
    <property type="protein sequence ID" value="MBP1934426.1"/>
    <property type="molecule type" value="Genomic_DNA"/>
</dbReference>
<evidence type="ECO:0000313" key="3">
    <source>
        <dbReference type="EMBL" id="MBP1934426.1"/>
    </source>
</evidence>
<keyword evidence="1" id="KW-0802">TPR repeat</keyword>
<gene>
    <name evidence="3" type="ORF">J2Z37_004446</name>
</gene>
<reference evidence="3 4" key="1">
    <citation type="submission" date="2021-03" db="EMBL/GenBank/DDBJ databases">
        <title>Genomic Encyclopedia of Type Strains, Phase IV (KMG-IV): sequencing the most valuable type-strain genomes for metagenomic binning, comparative biology and taxonomic classification.</title>
        <authorList>
            <person name="Goeker M."/>
        </authorList>
    </citation>
    <scope>NUCLEOTIDE SEQUENCE [LARGE SCALE GENOMIC DNA]</scope>
    <source>
        <strain evidence="3 4">DSM 24738</strain>
    </source>
</reference>
<protein>
    <submittedName>
        <fullName evidence="3">Cytochrome c-type biogenesis protein CcmH/NrfG</fullName>
    </submittedName>
</protein>
<feature type="region of interest" description="Disordered" evidence="2">
    <location>
        <begin position="65"/>
        <end position="89"/>
    </location>
</feature>
<dbReference type="InterPro" id="IPR011990">
    <property type="entry name" value="TPR-like_helical_dom_sf"/>
</dbReference>
<sequence>MLASPLILLAMLSACGSSSKYEVSMEMGQEAFEDGRYEDAFSAFQIAMKEDPDSTEALEWLMKAKKEQDEASSDSVETVSAAEQEETAV</sequence>
<keyword evidence="4" id="KW-1185">Reference proteome</keyword>
<evidence type="ECO:0000256" key="1">
    <source>
        <dbReference type="PROSITE-ProRule" id="PRU00339"/>
    </source>
</evidence>
<proteinExistence type="predicted"/>
<dbReference type="Gene3D" id="1.25.40.10">
    <property type="entry name" value="Tetratricopeptide repeat domain"/>
    <property type="match status" value="1"/>
</dbReference>
<name>A0ABS4GVX8_9BACL</name>
<dbReference type="SUPFAM" id="SSF48452">
    <property type="entry name" value="TPR-like"/>
    <property type="match status" value="1"/>
</dbReference>
<evidence type="ECO:0000313" key="4">
    <source>
        <dbReference type="Proteomes" id="UP001519343"/>
    </source>
</evidence>
<comment type="caution">
    <text evidence="3">The sequence shown here is derived from an EMBL/GenBank/DDBJ whole genome shotgun (WGS) entry which is preliminary data.</text>
</comment>
<dbReference type="InterPro" id="IPR019734">
    <property type="entry name" value="TPR_rpt"/>
</dbReference>